<name>A0AAW1SE81_9CHLO</name>
<sequence length="398" mass="43092">MNRRVAKAEQWSLAVISVLGLGAAAGAALAISIANAQRGRRRAPLDAEKWHAACDESGSVREFPALLAQIQAGGCQHSVRAEVWPVLLQLVDPGETAAAKAERHADLARRFARLQQCCQELQREAEQAHRAAPADAPHAAAPPPPPQAQAVAQRQPPPACANDEALDAGAPQGAQRALASLLCAYAVHDPETGYCQGMSDLAAPFLSVFPGGEDVLAFWAFERLMRRAAPNFRRDEQGIHAQLQALMRVLTAADAALAAHLHAIGAGQCFFAYRMLVVLLRREMTQAQGLELWEALWADECWQQLTPFKHEAESAGLGWEAGAQPDLFLLCVAAVVLRQRRRILADCESQDDAMRLFNSVRVEPWETLHAARTLRRQLCGGAADIGSASPGPWVSLME</sequence>
<evidence type="ECO:0000313" key="3">
    <source>
        <dbReference type="EMBL" id="KAK9844130.1"/>
    </source>
</evidence>
<evidence type="ECO:0000313" key="4">
    <source>
        <dbReference type="Proteomes" id="UP001445335"/>
    </source>
</evidence>
<dbReference type="EMBL" id="JALJOU010000004">
    <property type="protein sequence ID" value="KAK9844130.1"/>
    <property type="molecule type" value="Genomic_DNA"/>
</dbReference>
<dbReference type="InterPro" id="IPR035969">
    <property type="entry name" value="Rab-GAP_TBC_sf"/>
</dbReference>
<feature type="region of interest" description="Disordered" evidence="1">
    <location>
        <begin position="124"/>
        <end position="166"/>
    </location>
</feature>
<dbReference type="Gene3D" id="1.10.472.80">
    <property type="entry name" value="Ypt/Rab-GAP domain of gyp1p, domain 3"/>
    <property type="match status" value="1"/>
</dbReference>
<dbReference type="PANTHER" id="PTHR22957">
    <property type="entry name" value="TBC1 DOMAIN FAMILY MEMBER GTPASE-ACTIVATING PROTEIN"/>
    <property type="match status" value="1"/>
</dbReference>
<dbReference type="Proteomes" id="UP001445335">
    <property type="component" value="Unassembled WGS sequence"/>
</dbReference>
<gene>
    <name evidence="3" type="ORF">WJX81_005364</name>
</gene>
<feature type="compositionally biased region" description="Low complexity" evidence="1">
    <location>
        <begin position="130"/>
        <end position="139"/>
    </location>
</feature>
<dbReference type="Pfam" id="PF00566">
    <property type="entry name" value="RabGAP-TBC"/>
    <property type="match status" value="1"/>
</dbReference>
<proteinExistence type="predicted"/>
<dbReference type="PANTHER" id="PTHR22957:SF507">
    <property type="entry name" value="OS08G0547200 PROTEIN"/>
    <property type="match status" value="1"/>
</dbReference>
<feature type="domain" description="Rab-GAP TBC" evidence="2">
    <location>
        <begin position="74"/>
        <end position="300"/>
    </location>
</feature>
<dbReference type="AlphaFoldDB" id="A0AAW1SE81"/>
<dbReference type="Gene3D" id="1.10.8.270">
    <property type="entry name" value="putative rabgap domain of human tbc1 domain family member 14 like domains"/>
    <property type="match status" value="1"/>
</dbReference>
<reference evidence="3 4" key="1">
    <citation type="journal article" date="2024" name="Nat. Commun.">
        <title>Phylogenomics reveals the evolutionary origins of lichenization in chlorophyte algae.</title>
        <authorList>
            <person name="Puginier C."/>
            <person name="Libourel C."/>
            <person name="Otte J."/>
            <person name="Skaloud P."/>
            <person name="Haon M."/>
            <person name="Grisel S."/>
            <person name="Petersen M."/>
            <person name="Berrin J.G."/>
            <person name="Delaux P.M."/>
            <person name="Dal Grande F."/>
            <person name="Keller J."/>
        </authorList>
    </citation>
    <scope>NUCLEOTIDE SEQUENCE [LARGE SCALE GENOMIC DNA]</scope>
    <source>
        <strain evidence="3 4">SAG 245.80</strain>
    </source>
</reference>
<evidence type="ECO:0000259" key="2">
    <source>
        <dbReference type="PROSITE" id="PS50086"/>
    </source>
</evidence>
<dbReference type="SUPFAM" id="SSF47923">
    <property type="entry name" value="Ypt/Rab-GAP domain of gyp1p"/>
    <property type="match status" value="2"/>
</dbReference>
<organism evidence="3 4">
    <name type="scientific">Elliptochloris bilobata</name>
    <dbReference type="NCBI Taxonomy" id="381761"/>
    <lineage>
        <taxon>Eukaryota</taxon>
        <taxon>Viridiplantae</taxon>
        <taxon>Chlorophyta</taxon>
        <taxon>core chlorophytes</taxon>
        <taxon>Trebouxiophyceae</taxon>
        <taxon>Trebouxiophyceae incertae sedis</taxon>
        <taxon>Elliptochloris clade</taxon>
        <taxon>Elliptochloris</taxon>
    </lineage>
</organism>
<dbReference type="SMART" id="SM00164">
    <property type="entry name" value="TBC"/>
    <property type="match status" value="1"/>
</dbReference>
<evidence type="ECO:0000256" key="1">
    <source>
        <dbReference type="SAM" id="MobiDB-lite"/>
    </source>
</evidence>
<protein>
    <recommendedName>
        <fullName evidence="2">Rab-GAP TBC domain-containing protein</fullName>
    </recommendedName>
</protein>
<dbReference type="GO" id="GO:0005096">
    <property type="term" value="F:GTPase activator activity"/>
    <property type="evidence" value="ECO:0007669"/>
    <property type="project" value="TreeGrafter"/>
</dbReference>
<comment type="caution">
    <text evidence="3">The sequence shown here is derived from an EMBL/GenBank/DDBJ whole genome shotgun (WGS) entry which is preliminary data.</text>
</comment>
<dbReference type="InterPro" id="IPR000195">
    <property type="entry name" value="Rab-GAP-TBC_dom"/>
</dbReference>
<accession>A0AAW1SE81</accession>
<dbReference type="PROSITE" id="PS50086">
    <property type="entry name" value="TBC_RABGAP"/>
    <property type="match status" value="1"/>
</dbReference>
<keyword evidence="4" id="KW-1185">Reference proteome</keyword>